<reference evidence="2 3" key="1">
    <citation type="submission" date="2023-07" db="EMBL/GenBank/DDBJ databases">
        <title>The novel representative of Negativicutes class, Anaeroselena agilis gen. nov. sp. nov.</title>
        <authorList>
            <person name="Prokofeva M.I."/>
            <person name="Elcheninov A.G."/>
            <person name="Klyukina A."/>
            <person name="Kublanov I.V."/>
            <person name="Frolov E.N."/>
            <person name="Podosokorskaya O.A."/>
        </authorList>
    </citation>
    <scope>NUCLEOTIDE SEQUENCE [LARGE SCALE GENOMIC DNA]</scope>
    <source>
        <strain evidence="2 3">4137-cl</strain>
    </source>
</reference>
<dbReference type="InterPro" id="IPR010982">
    <property type="entry name" value="Lambda_DNA-bd_dom_sf"/>
</dbReference>
<keyword evidence="3" id="KW-1185">Reference proteome</keyword>
<dbReference type="Gene3D" id="1.10.260.40">
    <property type="entry name" value="lambda repressor-like DNA-binding domains"/>
    <property type="match status" value="1"/>
</dbReference>
<evidence type="ECO:0000313" key="3">
    <source>
        <dbReference type="Proteomes" id="UP001254848"/>
    </source>
</evidence>
<proteinExistence type="predicted"/>
<dbReference type="CDD" id="cd00093">
    <property type="entry name" value="HTH_XRE"/>
    <property type="match status" value="1"/>
</dbReference>
<dbReference type="PROSITE" id="PS50943">
    <property type="entry name" value="HTH_CROC1"/>
    <property type="match status" value="1"/>
</dbReference>
<accession>A0ABU3P135</accession>
<gene>
    <name evidence="2" type="ORF">Q4T40_16075</name>
</gene>
<organism evidence="2 3">
    <name type="scientific">Anaeroselena agilis</name>
    <dbReference type="NCBI Taxonomy" id="3063788"/>
    <lineage>
        <taxon>Bacteria</taxon>
        <taxon>Bacillati</taxon>
        <taxon>Bacillota</taxon>
        <taxon>Negativicutes</taxon>
        <taxon>Acetonemataceae</taxon>
        <taxon>Anaeroselena</taxon>
    </lineage>
</organism>
<dbReference type="RefSeq" id="WP_413781231.1">
    <property type="nucleotide sequence ID" value="NZ_JAUOZS010000001.1"/>
</dbReference>
<name>A0ABU3P135_9FIRM</name>
<comment type="caution">
    <text evidence="2">The sequence shown here is derived from an EMBL/GenBank/DDBJ whole genome shotgun (WGS) entry which is preliminary data.</text>
</comment>
<protein>
    <submittedName>
        <fullName evidence="2">Transcriptional regulator</fullName>
    </submittedName>
</protein>
<feature type="domain" description="HTH cro/C1-type" evidence="1">
    <location>
        <begin position="28"/>
        <end position="51"/>
    </location>
</feature>
<evidence type="ECO:0000313" key="2">
    <source>
        <dbReference type="EMBL" id="MDT8902758.1"/>
    </source>
</evidence>
<dbReference type="Proteomes" id="UP001254848">
    <property type="component" value="Unassembled WGS sequence"/>
</dbReference>
<dbReference type="InterPro" id="IPR001387">
    <property type="entry name" value="Cro/C1-type_HTH"/>
</dbReference>
<sequence>MLRRIGDKIINPQKIHKVIDEVLEMRGRGLSQQEIANRVGLDRTVISRLETLGEVRKGGRIALIGFPIKNCEELAALARQEGVDYCLLLSEKERWDFVESKSGVQLFNTIMEIISTLRSYDVVIIICSNMRIKLIEALLDKDVIGIQLGESPINEDKYVKPESIRSIIRQLHF</sequence>
<dbReference type="SUPFAM" id="SSF47413">
    <property type="entry name" value="lambda repressor-like DNA-binding domains"/>
    <property type="match status" value="1"/>
</dbReference>
<dbReference type="EMBL" id="JAUOZS010000001">
    <property type="protein sequence ID" value="MDT8902758.1"/>
    <property type="molecule type" value="Genomic_DNA"/>
</dbReference>
<evidence type="ECO:0000259" key="1">
    <source>
        <dbReference type="PROSITE" id="PS50943"/>
    </source>
</evidence>